<evidence type="ECO:0000259" key="1">
    <source>
        <dbReference type="Pfam" id="PF18593"/>
    </source>
</evidence>
<proteinExistence type="predicted"/>
<feature type="domain" description="CdiI immunity protein" evidence="1">
    <location>
        <begin position="2"/>
        <end position="89"/>
    </location>
</feature>
<evidence type="ECO:0000313" key="3">
    <source>
        <dbReference type="Proteomes" id="UP001201161"/>
    </source>
</evidence>
<dbReference type="EMBL" id="JAKJHZ010000003">
    <property type="protein sequence ID" value="MCF6376456.1"/>
    <property type="molecule type" value="Genomic_DNA"/>
</dbReference>
<dbReference type="Proteomes" id="UP001201161">
    <property type="component" value="Unassembled WGS sequence"/>
</dbReference>
<dbReference type="RefSeq" id="WP_236398484.1">
    <property type="nucleotide sequence ID" value="NZ_JAKJHZ010000003.1"/>
</dbReference>
<sequence length="99" mass="11153">MEAVKYLMGAYFHQDWVMDGGTLSDTVGSFLRERRQLVGDAADEIDQLLTAPLPEGDLEARLDAWGCDYYAGDTDDDYRRWLAEIRDQLRAFLATSAAS</sequence>
<dbReference type="InterPro" id="IPR041129">
    <property type="entry name" value="CdiI_2"/>
</dbReference>
<protein>
    <recommendedName>
        <fullName evidence="1">CdiI immunity protein domain-containing protein</fullName>
    </recommendedName>
</protein>
<organism evidence="2 3">
    <name type="scientific">Nocardioides potassii</name>
    <dbReference type="NCBI Taxonomy" id="2911371"/>
    <lineage>
        <taxon>Bacteria</taxon>
        <taxon>Bacillati</taxon>
        <taxon>Actinomycetota</taxon>
        <taxon>Actinomycetes</taxon>
        <taxon>Propionibacteriales</taxon>
        <taxon>Nocardioidaceae</taxon>
        <taxon>Nocardioides</taxon>
    </lineage>
</organism>
<evidence type="ECO:0000313" key="2">
    <source>
        <dbReference type="EMBL" id="MCF6376456.1"/>
    </source>
</evidence>
<comment type="caution">
    <text evidence="2">The sequence shown here is derived from an EMBL/GenBank/DDBJ whole genome shotgun (WGS) entry which is preliminary data.</text>
</comment>
<accession>A0ABS9H8A7</accession>
<gene>
    <name evidence="2" type="ORF">L2K70_02465</name>
</gene>
<reference evidence="2 3" key="1">
    <citation type="submission" date="2022-01" db="EMBL/GenBank/DDBJ databases">
        <title>Nocardioides sp. nov., an actinomycete isolated from mining soil.</title>
        <authorList>
            <person name="Liu L."/>
        </authorList>
    </citation>
    <scope>NUCLEOTIDE SEQUENCE [LARGE SCALE GENOMIC DNA]</scope>
    <source>
        <strain evidence="2 3">KLBMP 9356</strain>
    </source>
</reference>
<dbReference type="Pfam" id="PF18593">
    <property type="entry name" value="CdiI_2"/>
    <property type="match status" value="1"/>
</dbReference>
<keyword evidence="3" id="KW-1185">Reference proteome</keyword>
<name>A0ABS9H8A7_9ACTN</name>